<protein>
    <submittedName>
        <fullName evidence="2">Uncharacterized protein</fullName>
    </submittedName>
</protein>
<dbReference type="Proteomes" id="UP000026960">
    <property type="component" value="Chromosome 4"/>
</dbReference>
<dbReference type="HOGENOM" id="CLU_2376154_0_0_1"/>
<organism evidence="2">
    <name type="scientific">Oryza barthii</name>
    <dbReference type="NCBI Taxonomy" id="65489"/>
    <lineage>
        <taxon>Eukaryota</taxon>
        <taxon>Viridiplantae</taxon>
        <taxon>Streptophyta</taxon>
        <taxon>Embryophyta</taxon>
        <taxon>Tracheophyta</taxon>
        <taxon>Spermatophyta</taxon>
        <taxon>Magnoliopsida</taxon>
        <taxon>Liliopsida</taxon>
        <taxon>Poales</taxon>
        <taxon>Poaceae</taxon>
        <taxon>BOP clade</taxon>
        <taxon>Oryzoideae</taxon>
        <taxon>Oryzeae</taxon>
        <taxon>Oryzinae</taxon>
        <taxon>Oryza</taxon>
    </lineage>
</organism>
<name>A0A0D3FYS7_9ORYZ</name>
<feature type="region of interest" description="Disordered" evidence="1">
    <location>
        <begin position="1"/>
        <end position="76"/>
    </location>
</feature>
<feature type="compositionally biased region" description="Polar residues" evidence="1">
    <location>
        <begin position="24"/>
        <end position="33"/>
    </location>
</feature>
<evidence type="ECO:0000313" key="2">
    <source>
        <dbReference type="EnsemblPlants" id="OBART04G21250.1"/>
    </source>
</evidence>
<dbReference type="EnsemblPlants" id="OBART04G21250.1">
    <property type="protein sequence ID" value="OBART04G21250.1"/>
    <property type="gene ID" value="OBART04G21250"/>
</dbReference>
<accession>A0A0D3FYS7</accession>
<reference evidence="2" key="1">
    <citation type="journal article" date="2009" name="Rice">
        <title>De Novo Next Generation Sequencing of Plant Genomes.</title>
        <authorList>
            <person name="Rounsley S."/>
            <person name="Marri P.R."/>
            <person name="Yu Y."/>
            <person name="He R."/>
            <person name="Sisneros N."/>
            <person name="Goicoechea J.L."/>
            <person name="Lee S.J."/>
            <person name="Angelova A."/>
            <person name="Kudrna D."/>
            <person name="Luo M."/>
            <person name="Affourtit J."/>
            <person name="Desany B."/>
            <person name="Knight J."/>
            <person name="Niazi F."/>
            <person name="Egholm M."/>
            <person name="Wing R.A."/>
        </authorList>
    </citation>
    <scope>NUCLEOTIDE SEQUENCE [LARGE SCALE GENOMIC DNA]</scope>
    <source>
        <strain evidence="2">cv. IRGC 105608</strain>
    </source>
</reference>
<proteinExistence type="predicted"/>
<dbReference type="Gramene" id="OBART04G21250.1">
    <property type="protein sequence ID" value="OBART04G21250.1"/>
    <property type="gene ID" value="OBART04G21250"/>
</dbReference>
<evidence type="ECO:0000256" key="1">
    <source>
        <dbReference type="SAM" id="MobiDB-lite"/>
    </source>
</evidence>
<dbReference type="PaxDb" id="65489-OBART04G21250.1"/>
<sequence length="95" mass="10351">MATKRPRRPTPPSSFPHRRCLSRPPTSQLTARITTAELPSFPRGHYSGQVHRGSGEGAVQIRGDRPAARSAGSGEEGVSYKLIKFLINTILLKEG</sequence>
<evidence type="ECO:0000313" key="3">
    <source>
        <dbReference type="Proteomes" id="UP000026960"/>
    </source>
</evidence>
<dbReference type="AlphaFoldDB" id="A0A0D3FYS7"/>
<keyword evidence="3" id="KW-1185">Reference proteome</keyword>
<reference evidence="2" key="2">
    <citation type="submission" date="2015-03" db="UniProtKB">
        <authorList>
            <consortium name="EnsemblPlants"/>
        </authorList>
    </citation>
    <scope>IDENTIFICATION</scope>
</reference>